<sequence length="536" mass="57386">MSTRNMASSDSVSHLRGSSVSVPCAVCNSTSAGRGSPPEPLPSSFQEIQHFSVLHCCIREIRCMRTRMRVFVCNIPSPTCTLHVSFKTETHTEEGLPHTLEHLVFLGSKNYPYKGFLDLAAARCLSQGTNAWTATDHTTYTLNTAGYKGLETLLPIYLEHLLLPTLDDDAFFTEVHHFKPDGRSAGVVYSEMEACERTANSVANSALLSLLYPGDSGYTFETGGRMQWLRTTTNARVKAYHKAFYRWENMALMATGTVPVTRLLKTLEAATDKIFASCVAREETAAPDCPPANVASGAAANTAAAGNVATPSTTSTSATATSAASTESPSPPLKSAASAAALDTMAKASDAAASGWRAELLAALAKPLTYGAAPWTSPVNVAPLHASCRTKVCFPADASDTGRVVVGWRGAPWKCFEERAALDVLGYYLTDTNAAILEREMVECRNALCSAVEFGSESFQSTCLYIEASDVTLLQRGASSMRKERLAEEPGELRPCCVLAPESSGKSDAEGAGDVEEEQLQQQQGWMPGNKSSCHA</sequence>
<dbReference type="Proteomes" id="UP000095192">
    <property type="component" value="Unassembled WGS sequence"/>
</dbReference>
<dbReference type="PANTHER" id="PTHR43016:SF16">
    <property type="entry name" value="METALLOPROTEASE, PUTATIVE (AFU_ORTHOLOGUE AFUA_4G07610)-RELATED"/>
    <property type="match status" value="1"/>
</dbReference>
<dbReference type="EMBL" id="JROU02002267">
    <property type="protein sequence ID" value="OEH73621.1"/>
    <property type="molecule type" value="Genomic_DNA"/>
</dbReference>
<comment type="caution">
    <text evidence="3">The sequence shown here is derived from an EMBL/GenBank/DDBJ whole genome shotgun (WGS) entry which is preliminary data.</text>
</comment>
<organism evidence="3 4">
    <name type="scientific">Cyclospora cayetanensis</name>
    <dbReference type="NCBI Taxonomy" id="88456"/>
    <lineage>
        <taxon>Eukaryota</taxon>
        <taxon>Sar</taxon>
        <taxon>Alveolata</taxon>
        <taxon>Apicomplexa</taxon>
        <taxon>Conoidasida</taxon>
        <taxon>Coccidia</taxon>
        <taxon>Eucoccidiorida</taxon>
        <taxon>Eimeriorina</taxon>
        <taxon>Eimeriidae</taxon>
        <taxon>Cyclospora</taxon>
    </lineage>
</organism>
<feature type="compositionally biased region" description="Polar residues" evidence="1">
    <location>
        <begin position="520"/>
        <end position="536"/>
    </location>
</feature>
<name>A0A1D3CQZ6_9EIME</name>
<dbReference type="GO" id="GO:0046872">
    <property type="term" value="F:metal ion binding"/>
    <property type="evidence" value="ECO:0007669"/>
    <property type="project" value="InterPro"/>
</dbReference>
<accession>A0A1D3CQZ6</accession>
<feature type="domain" description="Peptidase M16 N-terminal" evidence="2">
    <location>
        <begin position="88"/>
        <end position="174"/>
    </location>
</feature>
<protein>
    <submittedName>
        <fullName evidence="3">Peptidase M16 domain-containing protein</fullName>
    </submittedName>
</protein>
<dbReference type="PANTHER" id="PTHR43016">
    <property type="entry name" value="PRESEQUENCE PROTEASE"/>
    <property type="match status" value="1"/>
</dbReference>
<dbReference type="Gene3D" id="3.30.830.10">
    <property type="entry name" value="Metalloenzyme, LuxS/M16 peptidase-like"/>
    <property type="match status" value="2"/>
</dbReference>
<evidence type="ECO:0000313" key="4">
    <source>
        <dbReference type="Proteomes" id="UP000095192"/>
    </source>
</evidence>
<dbReference type="VEuPathDB" id="ToxoDB:LOC34623998"/>
<dbReference type="InterPro" id="IPR011765">
    <property type="entry name" value="Pept_M16_N"/>
</dbReference>
<dbReference type="InParanoid" id="A0A1D3CQZ6"/>
<dbReference type="Pfam" id="PF00675">
    <property type="entry name" value="Peptidase_M16"/>
    <property type="match status" value="1"/>
</dbReference>
<dbReference type="VEuPathDB" id="ToxoDB:cyc_08222"/>
<feature type="region of interest" description="Disordered" evidence="1">
    <location>
        <begin position="307"/>
        <end position="336"/>
    </location>
</feature>
<evidence type="ECO:0000313" key="3">
    <source>
        <dbReference type="EMBL" id="OEH73621.1"/>
    </source>
</evidence>
<dbReference type="InterPro" id="IPR011249">
    <property type="entry name" value="Metalloenz_LuxS/M16"/>
</dbReference>
<feature type="region of interest" description="Disordered" evidence="1">
    <location>
        <begin position="497"/>
        <end position="536"/>
    </location>
</feature>
<dbReference type="AlphaFoldDB" id="A0A1D3CQZ6"/>
<dbReference type="FunFam" id="3.30.830.10:FF:000015">
    <property type="entry name" value="Putative zinc metalloprotease"/>
    <property type="match status" value="1"/>
</dbReference>
<dbReference type="SUPFAM" id="SSF63411">
    <property type="entry name" value="LuxS/MPP-like metallohydrolase"/>
    <property type="match status" value="2"/>
</dbReference>
<evidence type="ECO:0000256" key="1">
    <source>
        <dbReference type="SAM" id="MobiDB-lite"/>
    </source>
</evidence>
<keyword evidence="4" id="KW-1185">Reference proteome</keyword>
<reference evidence="3 4" key="1">
    <citation type="journal article" date="2016" name="BMC Genomics">
        <title>Comparative genomics reveals Cyclospora cayetanensis possesses coccidia-like metabolism and invasion components but unique surface antigens.</title>
        <authorList>
            <person name="Liu S."/>
            <person name="Wang L."/>
            <person name="Zheng H."/>
            <person name="Xu Z."/>
            <person name="Roellig D.M."/>
            <person name="Li N."/>
            <person name="Frace M.A."/>
            <person name="Tang K."/>
            <person name="Arrowood M.J."/>
            <person name="Moss D.M."/>
            <person name="Zhang L."/>
            <person name="Feng Y."/>
            <person name="Xiao L."/>
        </authorList>
    </citation>
    <scope>NUCLEOTIDE SEQUENCE [LARGE SCALE GENOMIC DNA]</scope>
    <source>
        <strain evidence="3 4">CHN_HEN01</strain>
    </source>
</reference>
<gene>
    <name evidence="3" type="ORF">cyc_08222</name>
</gene>
<proteinExistence type="predicted"/>
<evidence type="ECO:0000259" key="2">
    <source>
        <dbReference type="Pfam" id="PF00675"/>
    </source>
</evidence>